<dbReference type="HOGENOM" id="CLU_2040273_0_0_1"/>
<organism evidence="1">
    <name type="scientific">Capitella teleta</name>
    <name type="common">Polychaete worm</name>
    <dbReference type="NCBI Taxonomy" id="283909"/>
    <lineage>
        <taxon>Eukaryota</taxon>
        <taxon>Metazoa</taxon>
        <taxon>Spiralia</taxon>
        <taxon>Lophotrochozoa</taxon>
        <taxon>Annelida</taxon>
        <taxon>Polychaeta</taxon>
        <taxon>Sedentaria</taxon>
        <taxon>Scolecida</taxon>
        <taxon>Capitellidae</taxon>
        <taxon>Capitella</taxon>
    </lineage>
</organism>
<reference evidence="1 3" key="2">
    <citation type="journal article" date="2013" name="Nature">
        <title>Insights into bilaterian evolution from three spiralian genomes.</title>
        <authorList>
            <person name="Simakov O."/>
            <person name="Marletaz F."/>
            <person name="Cho S.J."/>
            <person name="Edsinger-Gonzales E."/>
            <person name="Havlak P."/>
            <person name="Hellsten U."/>
            <person name="Kuo D.H."/>
            <person name="Larsson T."/>
            <person name="Lv J."/>
            <person name="Arendt D."/>
            <person name="Savage R."/>
            <person name="Osoegawa K."/>
            <person name="de Jong P."/>
            <person name="Grimwood J."/>
            <person name="Chapman J.A."/>
            <person name="Shapiro H."/>
            <person name="Aerts A."/>
            <person name="Otillar R.P."/>
            <person name="Terry A.Y."/>
            <person name="Boore J.L."/>
            <person name="Grigoriev I.V."/>
            <person name="Lindberg D.R."/>
            <person name="Seaver E.C."/>
            <person name="Weisblat D.A."/>
            <person name="Putnam N.H."/>
            <person name="Rokhsar D.S."/>
        </authorList>
    </citation>
    <scope>NUCLEOTIDE SEQUENCE</scope>
    <source>
        <strain evidence="1 3">I ESC-2004</strain>
    </source>
</reference>
<reference evidence="2" key="3">
    <citation type="submission" date="2015-06" db="UniProtKB">
        <authorList>
            <consortium name="EnsemblMetazoa"/>
        </authorList>
    </citation>
    <scope>IDENTIFICATION</scope>
</reference>
<gene>
    <name evidence="1" type="ORF">CAPTEDRAFT_199248</name>
</gene>
<evidence type="ECO:0000313" key="3">
    <source>
        <dbReference type="Proteomes" id="UP000014760"/>
    </source>
</evidence>
<dbReference type="EMBL" id="KB302862">
    <property type="protein sequence ID" value="ELU03803.1"/>
    <property type="molecule type" value="Genomic_DNA"/>
</dbReference>
<protein>
    <recommendedName>
        <fullName evidence="4">Retrotransposon gag domain-containing protein</fullName>
    </recommendedName>
</protein>
<dbReference type="AlphaFoldDB" id="R7UJ21"/>
<evidence type="ECO:0008006" key="4">
    <source>
        <dbReference type="Google" id="ProtNLM"/>
    </source>
</evidence>
<evidence type="ECO:0000313" key="1">
    <source>
        <dbReference type="EMBL" id="ELU03803.1"/>
    </source>
</evidence>
<keyword evidence="3" id="KW-1185">Reference proteome</keyword>
<accession>R7UJ21</accession>
<reference evidence="3" key="1">
    <citation type="submission" date="2012-12" db="EMBL/GenBank/DDBJ databases">
        <authorList>
            <person name="Hellsten U."/>
            <person name="Grimwood J."/>
            <person name="Chapman J.A."/>
            <person name="Shapiro H."/>
            <person name="Aerts A."/>
            <person name="Otillar R.P."/>
            <person name="Terry A.Y."/>
            <person name="Boore J.L."/>
            <person name="Simakov O."/>
            <person name="Marletaz F."/>
            <person name="Cho S.-J."/>
            <person name="Edsinger-Gonzales E."/>
            <person name="Havlak P."/>
            <person name="Kuo D.-H."/>
            <person name="Larsson T."/>
            <person name="Lv J."/>
            <person name="Arendt D."/>
            <person name="Savage R."/>
            <person name="Osoegawa K."/>
            <person name="de Jong P."/>
            <person name="Lindberg D.R."/>
            <person name="Seaver E.C."/>
            <person name="Weisblat D.A."/>
            <person name="Putnam N.H."/>
            <person name="Grigoriev I.V."/>
            <person name="Rokhsar D.S."/>
        </authorList>
    </citation>
    <scope>NUCLEOTIDE SEQUENCE</scope>
    <source>
        <strain evidence="3">I ESC-2004</strain>
    </source>
</reference>
<dbReference type="OrthoDB" id="10528582at2759"/>
<dbReference type="EMBL" id="AMQN01008333">
    <property type="status" value="NOT_ANNOTATED_CDS"/>
    <property type="molecule type" value="Genomic_DNA"/>
</dbReference>
<name>R7UJ21_CAPTE</name>
<dbReference type="Proteomes" id="UP000014760">
    <property type="component" value="Unassembled WGS sequence"/>
</dbReference>
<dbReference type="EnsemblMetazoa" id="CapteT199248">
    <property type="protein sequence ID" value="CapteP199248"/>
    <property type="gene ID" value="CapteG199248"/>
</dbReference>
<evidence type="ECO:0000313" key="2">
    <source>
        <dbReference type="EnsemblMetazoa" id="CapteP199248"/>
    </source>
</evidence>
<proteinExistence type="predicted"/>
<sequence>MFNDVYIWAGTKAKMLIGARFGGTPSMKIETVTQILDQLQACITHATKLREAREEFYTLRQRTDENVIAFYGRILELHKVIELPDSSKFLIADRLIHGCLDPMCMRKLMNKNKDARPSAER</sequence>